<keyword evidence="11" id="KW-0479">Metal-binding</keyword>
<dbReference type="GO" id="GO:0035523">
    <property type="term" value="P:protein K29-linked deubiquitination"/>
    <property type="evidence" value="ECO:0007669"/>
    <property type="project" value="TreeGrafter"/>
</dbReference>
<dbReference type="InterPro" id="IPR003323">
    <property type="entry name" value="OTU_dom"/>
</dbReference>
<dbReference type="Pfam" id="PF02338">
    <property type="entry name" value="OTU"/>
    <property type="match status" value="1"/>
</dbReference>
<organism evidence="18 19">
    <name type="scientific">Paramuricea clavata</name>
    <name type="common">Red gorgonian</name>
    <name type="synonym">Violescent sea-whip</name>
    <dbReference type="NCBI Taxonomy" id="317549"/>
    <lineage>
        <taxon>Eukaryota</taxon>
        <taxon>Metazoa</taxon>
        <taxon>Cnidaria</taxon>
        <taxon>Anthozoa</taxon>
        <taxon>Octocorallia</taxon>
        <taxon>Malacalcyonacea</taxon>
        <taxon>Plexauridae</taxon>
        <taxon>Paramuricea</taxon>
    </lineage>
</organism>
<dbReference type="InterPro" id="IPR002653">
    <property type="entry name" value="Znf_A20"/>
</dbReference>
<keyword evidence="12" id="KW-0863">Zinc-finger</keyword>
<dbReference type="PANTHER" id="PTHR13367:SF3">
    <property type="entry name" value="TUMOR NECROSIS FACTOR ALPHA-INDUCED PROTEIN 3"/>
    <property type="match status" value="1"/>
</dbReference>
<evidence type="ECO:0000256" key="13">
    <source>
        <dbReference type="ARBA" id="ARBA00022786"/>
    </source>
</evidence>
<evidence type="ECO:0000256" key="5">
    <source>
        <dbReference type="ARBA" id="ARBA00005865"/>
    </source>
</evidence>
<dbReference type="GO" id="GO:0005737">
    <property type="term" value="C:cytoplasm"/>
    <property type="evidence" value="ECO:0007669"/>
    <property type="project" value="UniProtKB-SubCell"/>
</dbReference>
<keyword evidence="15" id="KW-0788">Thiol protease</keyword>
<evidence type="ECO:0000256" key="11">
    <source>
        <dbReference type="ARBA" id="ARBA00022723"/>
    </source>
</evidence>
<evidence type="ECO:0000256" key="6">
    <source>
        <dbReference type="ARBA" id="ARBA00012759"/>
    </source>
</evidence>
<dbReference type="PROSITE" id="PS50802">
    <property type="entry name" value="OTU"/>
    <property type="match status" value="1"/>
</dbReference>
<evidence type="ECO:0000256" key="1">
    <source>
        <dbReference type="ARBA" id="ARBA00000707"/>
    </source>
</evidence>
<keyword evidence="10" id="KW-0645">Protease</keyword>
<dbReference type="EC" id="3.4.19.12" evidence="6"/>
<dbReference type="GO" id="GO:0071947">
    <property type="term" value="P:protein deubiquitination involved in ubiquitin-dependent protein catabolic process"/>
    <property type="evidence" value="ECO:0007669"/>
    <property type="project" value="TreeGrafter"/>
</dbReference>
<dbReference type="Proteomes" id="UP001152795">
    <property type="component" value="Unassembled WGS sequence"/>
</dbReference>
<keyword evidence="16" id="KW-0862">Zinc</keyword>
<dbReference type="CDD" id="cd22766">
    <property type="entry name" value="OTU_TNFAIP3"/>
    <property type="match status" value="1"/>
</dbReference>
<evidence type="ECO:0000256" key="8">
    <source>
        <dbReference type="ARBA" id="ARBA00022525"/>
    </source>
</evidence>
<protein>
    <recommendedName>
        <fullName evidence="6">ubiquitinyl hydrolase 1</fullName>
        <ecNumber evidence="6">3.4.19.12</ecNumber>
    </recommendedName>
</protein>
<dbReference type="AlphaFoldDB" id="A0A6S7GQH0"/>
<keyword evidence="9" id="KW-0597">Phosphoprotein</keyword>
<comment type="caution">
    <text evidence="18">The sequence shown here is derived from an EMBL/GenBank/DDBJ whole genome shotgun (WGS) entry which is preliminary data.</text>
</comment>
<evidence type="ECO:0000256" key="15">
    <source>
        <dbReference type="ARBA" id="ARBA00022807"/>
    </source>
</evidence>
<dbReference type="PROSITE" id="PS00118">
    <property type="entry name" value="PA2_HIS"/>
    <property type="match status" value="1"/>
</dbReference>
<keyword evidence="8" id="KW-0964">Secreted</keyword>
<dbReference type="SMART" id="SM00259">
    <property type="entry name" value="ZnF_A20"/>
    <property type="match status" value="4"/>
</dbReference>
<dbReference type="GO" id="GO:0016477">
    <property type="term" value="P:cell migration"/>
    <property type="evidence" value="ECO:0007669"/>
    <property type="project" value="TreeGrafter"/>
</dbReference>
<keyword evidence="17" id="KW-0539">Nucleus</keyword>
<dbReference type="OrthoDB" id="5981966at2759"/>
<dbReference type="GO" id="GO:0008270">
    <property type="term" value="F:zinc ion binding"/>
    <property type="evidence" value="ECO:0007669"/>
    <property type="project" value="UniProtKB-KW"/>
</dbReference>
<sequence length="768" mass="87330">MDSPQLQRTMSLTDINTSSAIRDGIERDVTIPADRSRHRFFLQLPRHDFILPSLTRFDQDFRKFLLSALVDFGLMQELEDAKCVNWCLMLPKFLPLQTLGDGNCLMHAASLCMWAVQDRRLTLRKSVYQVLVEDQTEMFRKRWQFEQEKRLEEQNGSPVDCSSEQWDEDWKKTMELASTTRSSETHTLNALEEIHIFALANILRRPILVLCDNIHRGNYDESLADVSLGGIYLPLLCDSVDCVRSPVVIGYHQGHFMSLVTTEDGSITCEDVFQQQRNKNAVPLVQYDDSPMQLHFLLPDEQQSSDRLLREYLNCSRVEYTNNEVTRTILVATMQSQEPEAHFDQMFKTYFRALQEVYLEKLAERQLSLSGQHYRPYPAASPGNGTALLPRNTPRCCSAHKKCKNAVCENYTTHSNDYCHQCRKTKPQLCTSPGCPFAANADYEGLCSSCFARYRAILEQGASMVSPSAPPSNRCIISNCQKEACAHFHGKCHDCYIKYIHTPNLGNITTTASSTTTARPVTKNERQAENNFGPQSPALPRQNSRLFCFDQMCNNRLQNPEQIYCDEHAAGDIDQPSAMNRDYAICCVSGCSMPAVTYHGQLCYEHYKESMSRQQSKSHQTPQMKQSGIKCITHGCNFFAVADHNYLCSQCHAKALQEQYDMQRIQAEQDRAQAEWVAQIASSSSEQSQFDFQRKPFYYEVISMPNKSASAPSSPNRKKSAMNTVPCVTKGCPHMGTEEKQGLCDICFKKKEALFCQVGGRNRHSSMP</sequence>
<dbReference type="Gene3D" id="3.90.70.80">
    <property type="match status" value="1"/>
</dbReference>
<keyword evidence="7" id="KW-0963">Cytoplasm</keyword>
<dbReference type="GO" id="GO:0003677">
    <property type="term" value="F:DNA binding"/>
    <property type="evidence" value="ECO:0007669"/>
    <property type="project" value="InterPro"/>
</dbReference>
<evidence type="ECO:0000256" key="14">
    <source>
        <dbReference type="ARBA" id="ARBA00022801"/>
    </source>
</evidence>
<dbReference type="GO" id="GO:0005576">
    <property type="term" value="C:extracellular region"/>
    <property type="evidence" value="ECO:0007669"/>
    <property type="project" value="UniProtKB-SubCell"/>
</dbReference>
<evidence type="ECO:0000256" key="7">
    <source>
        <dbReference type="ARBA" id="ARBA00022490"/>
    </source>
</evidence>
<evidence type="ECO:0000256" key="17">
    <source>
        <dbReference type="ARBA" id="ARBA00023242"/>
    </source>
</evidence>
<reference evidence="18" key="1">
    <citation type="submission" date="2020-04" db="EMBL/GenBank/DDBJ databases">
        <authorList>
            <person name="Alioto T."/>
            <person name="Alioto T."/>
            <person name="Gomez Garrido J."/>
        </authorList>
    </citation>
    <scope>NUCLEOTIDE SEQUENCE</scope>
    <source>
        <strain evidence="18">A484AB</strain>
    </source>
</reference>
<comment type="similarity">
    <text evidence="5">Belongs to the peptidase C64 family.</text>
</comment>
<gene>
    <name evidence="18" type="ORF">PACLA_8A063044</name>
</gene>
<evidence type="ECO:0000256" key="9">
    <source>
        <dbReference type="ARBA" id="ARBA00022553"/>
    </source>
</evidence>
<keyword evidence="19" id="KW-1185">Reference proteome</keyword>
<evidence type="ECO:0000256" key="2">
    <source>
        <dbReference type="ARBA" id="ARBA00004123"/>
    </source>
</evidence>
<evidence type="ECO:0000313" key="18">
    <source>
        <dbReference type="EMBL" id="CAB3993963.1"/>
    </source>
</evidence>
<accession>A0A6S7GQH0</accession>
<name>A0A6S7GQH0_PARCT</name>
<dbReference type="InterPro" id="IPR033113">
    <property type="entry name" value="PLA2_histidine"/>
</dbReference>
<evidence type="ECO:0000256" key="16">
    <source>
        <dbReference type="ARBA" id="ARBA00022833"/>
    </source>
</evidence>
<comment type="catalytic activity">
    <reaction evidence="1">
        <text>Thiol-dependent hydrolysis of ester, thioester, amide, peptide and isopeptide bonds formed by the C-terminal Gly of ubiquitin (a 76-residue protein attached to proteins as an intracellular targeting signal).</text>
        <dbReference type="EC" id="3.4.19.12"/>
    </reaction>
</comment>
<evidence type="ECO:0000256" key="12">
    <source>
        <dbReference type="ARBA" id="ARBA00022771"/>
    </source>
</evidence>
<dbReference type="Gene3D" id="4.10.240.30">
    <property type="match status" value="3"/>
</dbReference>
<dbReference type="GO" id="GO:0004843">
    <property type="term" value="F:cysteine-type deubiquitinase activity"/>
    <property type="evidence" value="ECO:0007669"/>
    <property type="project" value="UniProtKB-EC"/>
</dbReference>
<proteinExistence type="inferred from homology"/>
<dbReference type="InterPro" id="IPR051346">
    <property type="entry name" value="OTU_Deubiquitinase"/>
</dbReference>
<dbReference type="GO" id="GO:0030177">
    <property type="term" value="P:positive regulation of Wnt signaling pathway"/>
    <property type="evidence" value="ECO:0007669"/>
    <property type="project" value="TreeGrafter"/>
</dbReference>
<dbReference type="GO" id="GO:0070530">
    <property type="term" value="F:K63-linked polyubiquitin modification-dependent protein binding"/>
    <property type="evidence" value="ECO:0007669"/>
    <property type="project" value="TreeGrafter"/>
</dbReference>
<evidence type="ECO:0000256" key="10">
    <source>
        <dbReference type="ARBA" id="ARBA00022670"/>
    </source>
</evidence>
<keyword evidence="13" id="KW-0833">Ubl conjugation pathway</keyword>
<comment type="subcellular location">
    <subcellularLocation>
        <location evidence="3">Cytoplasm</location>
    </subcellularLocation>
    <subcellularLocation>
        <location evidence="2">Nucleus</location>
    </subcellularLocation>
    <subcellularLocation>
        <location evidence="4">Secreted</location>
    </subcellularLocation>
</comment>
<evidence type="ECO:0000256" key="3">
    <source>
        <dbReference type="ARBA" id="ARBA00004496"/>
    </source>
</evidence>
<keyword evidence="14" id="KW-0378">Hydrolase</keyword>
<evidence type="ECO:0000256" key="4">
    <source>
        <dbReference type="ARBA" id="ARBA00004613"/>
    </source>
</evidence>
<dbReference type="GO" id="GO:0005634">
    <property type="term" value="C:nucleus"/>
    <property type="evidence" value="ECO:0007669"/>
    <property type="project" value="UniProtKB-SubCell"/>
</dbReference>
<dbReference type="GO" id="GO:1990168">
    <property type="term" value="P:protein K33-linked deubiquitination"/>
    <property type="evidence" value="ECO:0007669"/>
    <property type="project" value="TreeGrafter"/>
</dbReference>
<evidence type="ECO:0000313" key="19">
    <source>
        <dbReference type="Proteomes" id="UP001152795"/>
    </source>
</evidence>
<dbReference type="GO" id="GO:0007010">
    <property type="term" value="P:cytoskeleton organization"/>
    <property type="evidence" value="ECO:0007669"/>
    <property type="project" value="TreeGrafter"/>
</dbReference>
<dbReference type="PANTHER" id="PTHR13367">
    <property type="entry name" value="UBIQUITIN THIOESTERASE"/>
    <property type="match status" value="1"/>
</dbReference>
<dbReference type="EMBL" id="CACRXK020002365">
    <property type="protein sequence ID" value="CAB3993963.1"/>
    <property type="molecule type" value="Genomic_DNA"/>
</dbReference>
<dbReference type="PROSITE" id="PS51036">
    <property type="entry name" value="ZF_A20"/>
    <property type="match status" value="2"/>
</dbReference>